<proteinExistence type="inferred from homology"/>
<keyword evidence="2" id="KW-0436">Ligase</keyword>
<evidence type="ECO:0000259" key="4">
    <source>
        <dbReference type="Pfam" id="PF13193"/>
    </source>
</evidence>
<organism evidence="5">
    <name type="scientific">marine sediment metagenome</name>
    <dbReference type="NCBI Taxonomy" id="412755"/>
    <lineage>
        <taxon>unclassified sequences</taxon>
        <taxon>metagenomes</taxon>
        <taxon>ecological metagenomes</taxon>
    </lineage>
</organism>
<dbReference type="Pfam" id="PF00501">
    <property type="entry name" value="AMP-binding"/>
    <property type="match status" value="1"/>
</dbReference>
<dbReference type="PANTHER" id="PTHR43201">
    <property type="entry name" value="ACYL-COA SYNTHETASE"/>
    <property type="match status" value="1"/>
</dbReference>
<dbReference type="SUPFAM" id="SSF56801">
    <property type="entry name" value="Acetyl-CoA synthetase-like"/>
    <property type="match status" value="1"/>
</dbReference>
<sequence length="510" mass="57389">MGASEEFSWIGDWAGRRAILTPNRYAIFDNIEKKSYTFRELNIRAKQLARVLLDYGISKGDRVGVFSSNKIECIDLFLATGKIGAILVPFNVRLSFQEIEYLIQKTSPSIFFYDPNLESQASQIKNKNLIESNIVMGTKSIQGDPPSQNLMNKALKSEIEKPPMNLGDPHLILFTGGTTGLPKGAILSHRLIFWNSVNTILSWSLNVDDVQPLFFPLFHTGGWNVLLVPFYHLGAKTILMGDFNPEESLRIIEDHNCTIVVGVPTIYHMMASSPNFNSVNLTSVRIFISGGAPCPVAIMEKYWARNKLFKMGYGLTEVGPNNFYLPESKIKQKPTSVGLPVFHCDMKIIDTESNLIVKQGEVGELLLKGPHIFSGYWDEPEETKKTIELDGWVHTGDLAKQDEDGYFYIVGRKKEMYISGGENVYPVEIEELLYKHPSIDLAAVIGVPDEKWGEVGKAFITLKPGKDISIVDIRDYLLEKLARYKVPKFYELKKELPTSAAGKILKRELI</sequence>
<comment type="caution">
    <text evidence="5">The sequence shown here is derived from an EMBL/GenBank/DDBJ whole genome shotgun (WGS) entry which is preliminary data.</text>
</comment>
<dbReference type="InterPro" id="IPR025110">
    <property type="entry name" value="AMP-bd_C"/>
</dbReference>
<gene>
    <name evidence="5" type="ORF">LCGC14_0710760</name>
</gene>
<dbReference type="InterPro" id="IPR020845">
    <property type="entry name" value="AMP-binding_CS"/>
</dbReference>
<dbReference type="Gene3D" id="3.30.300.30">
    <property type="match status" value="1"/>
</dbReference>
<dbReference type="InterPro" id="IPR042099">
    <property type="entry name" value="ANL_N_sf"/>
</dbReference>
<accession>A0A0F9QF09</accession>
<dbReference type="InterPro" id="IPR000873">
    <property type="entry name" value="AMP-dep_synth/lig_dom"/>
</dbReference>
<reference evidence="5" key="1">
    <citation type="journal article" date="2015" name="Nature">
        <title>Complex archaea that bridge the gap between prokaryotes and eukaryotes.</title>
        <authorList>
            <person name="Spang A."/>
            <person name="Saw J.H."/>
            <person name="Jorgensen S.L."/>
            <person name="Zaremba-Niedzwiedzka K."/>
            <person name="Martijn J."/>
            <person name="Lind A.E."/>
            <person name="van Eijk R."/>
            <person name="Schleper C."/>
            <person name="Guy L."/>
            <person name="Ettema T.J."/>
        </authorList>
    </citation>
    <scope>NUCLEOTIDE SEQUENCE</scope>
</reference>
<dbReference type="EMBL" id="LAZR01001564">
    <property type="protein sequence ID" value="KKN42675.1"/>
    <property type="molecule type" value="Genomic_DNA"/>
</dbReference>
<feature type="domain" description="AMP-binding enzyme C-terminal" evidence="4">
    <location>
        <begin position="428"/>
        <end position="503"/>
    </location>
</feature>
<dbReference type="AlphaFoldDB" id="A0A0F9QF09"/>
<name>A0A0F9QF09_9ZZZZ</name>
<dbReference type="CDD" id="cd17631">
    <property type="entry name" value="FACL_FadD13-like"/>
    <property type="match status" value="1"/>
</dbReference>
<dbReference type="GO" id="GO:0031956">
    <property type="term" value="F:medium-chain fatty acid-CoA ligase activity"/>
    <property type="evidence" value="ECO:0007669"/>
    <property type="project" value="TreeGrafter"/>
</dbReference>
<dbReference type="Gene3D" id="3.40.50.12780">
    <property type="entry name" value="N-terminal domain of ligase-like"/>
    <property type="match status" value="1"/>
</dbReference>
<dbReference type="PANTHER" id="PTHR43201:SF5">
    <property type="entry name" value="MEDIUM-CHAIN ACYL-COA LIGASE ACSF2, MITOCHONDRIAL"/>
    <property type="match status" value="1"/>
</dbReference>
<dbReference type="PROSITE" id="PS00455">
    <property type="entry name" value="AMP_BINDING"/>
    <property type="match status" value="1"/>
</dbReference>
<evidence type="ECO:0000256" key="2">
    <source>
        <dbReference type="ARBA" id="ARBA00022598"/>
    </source>
</evidence>
<evidence type="ECO:0008006" key="6">
    <source>
        <dbReference type="Google" id="ProtNLM"/>
    </source>
</evidence>
<evidence type="ECO:0000313" key="5">
    <source>
        <dbReference type="EMBL" id="KKN42675.1"/>
    </source>
</evidence>
<comment type="similarity">
    <text evidence="1">Belongs to the ATP-dependent AMP-binding enzyme family.</text>
</comment>
<dbReference type="Pfam" id="PF13193">
    <property type="entry name" value="AMP-binding_C"/>
    <property type="match status" value="1"/>
</dbReference>
<protein>
    <recommendedName>
        <fullName evidence="6">AMP-dependent synthetase/ligase domain-containing protein</fullName>
    </recommendedName>
</protein>
<feature type="domain" description="AMP-dependent synthetase/ligase" evidence="3">
    <location>
        <begin position="21"/>
        <end position="377"/>
    </location>
</feature>
<dbReference type="InterPro" id="IPR045851">
    <property type="entry name" value="AMP-bd_C_sf"/>
</dbReference>
<evidence type="ECO:0000259" key="3">
    <source>
        <dbReference type="Pfam" id="PF00501"/>
    </source>
</evidence>
<dbReference type="GO" id="GO:0006631">
    <property type="term" value="P:fatty acid metabolic process"/>
    <property type="evidence" value="ECO:0007669"/>
    <property type="project" value="TreeGrafter"/>
</dbReference>
<evidence type="ECO:0000256" key="1">
    <source>
        <dbReference type="ARBA" id="ARBA00006432"/>
    </source>
</evidence>